<dbReference type="InterPro" id="IPR006149">
    <property type="entry name" value="EB_dom"/>
</dbReference>
<dbReference type="SMART" id="SM00181">
    <property type="entry name" value="EGF"/>
    <property type="match status" value="3"/>
</dbReference>
<accession>A0A914XZ44</accession>
<dbReference type="Gene3D" id="3.20.20.370">
    <property type="entry name" value="Glycoside hydrolase/deacetylase"/>
    <property type="match status" value="1"/>
</dbReference>
<dbReference type="InterPro" id="IPR002509">
    <property type="entry name" value="NODB_dom"/>
</dbReference>
<evidence type="ECO:0000313" key="2">
    <source>
        <dbReference type="Proteomes" id="UP000887577"/>
    </source>
</evidence>
<dbReference type="Pfam" id="PF01522">
    <property type="entry name" value="Polysacc_deac_1"/>
    <property type="match status" value="1"/>
</dbReference>
<dbReference type="Proteomes" id="UP000887577">
    <property type="component" value="Unplaced"/>
</dbReference>
<protein>
    <submittedName>
        <fullName evidence="3">EGF-like domain-containing protein</fullName>
    </submittedName>
</protein>
<dbReference type="Pfam" id="PF01683">
    <property type="entry name" value="EB"/>
    <property type="match status" value="2"/>
</dbReference>
<organism evidence="2 3">
    <name type="scientific">Panagrolaimus superbus</name>
    <dbReference type="NCBI Taxonomy" id="310955"/>
    <lineage>
        <taxon>Eukaryota</taxon>
        <taxon>Metazoa</taxon>
        <taxon>Ecdysozoa</taxon>
        <taxon>Nematoda</taxon>
        <taxon>Chromadorea</taxon>
        <taxon>Rhabditida</taxon>
        <taxon>Tylenchina</taxon>
        <taxon>Panagrolaimomorpha</taxon>
        <taxon>Panagrolaimoidea</taxon>
        <taxon>Panagrolaimidae</taxon>
        <taxon>Panagrolaimus</taxon>
    </lineage>
</organism>
<sequence>MQKQQYIIRRYGQSCNSQRDVCSQNSKCIDGICKCSTGLTFTPTKQICELLQSIPIPIPTLSPTPVKYNEIITQPPRIPLPYNNLPVETPPPPPMTPTTTEISAANIAGKRIPLGGRCVVGYDLCPQMAHCLMGLCVCQPGKMFRDGKCFNRKEFIYHSLPIMKSKKLDFDFDLVTIWKTTVSNLLANDPLPISKNSNPNMLGTKLEPIPFASENRPLIRHTIGESCDEPEDCLYGSACQSGTCVCPISTVQQEGKCIKVAFAQGIAQPGESCENGELCSGGAMCDYGMKKCICAAGHDGTRGTCIRSGSWSALPGESCRNKHTECVGGSGCANNTCTCDGNHYAVDGYCRPLASPNINVEYLPATGLRFSSNPTRPKQRATRCNPEKCQLPTCFCSMDGRKPPGNLDPTQIPQFIVLTFDDAVNGKTAPNYKELFETPKYKNPNGCPIKATFFVSHEWTNYDEVQWIARGGHELASNSISHSNLQGASATTWLNEMDGMRRVMAKFGNVPEEEIVGIRAPQLAPGGDKQFDMMQRSGFLYDNSISANPGKENEPYWPQTLDHKLSWSCQEDNCPKRSFPGIWEVPMNQFYGTYLSQIQTYKRSSMLRAAVELNSTVEELLHLFCH</sequence>
<dbReference type="PANTHER" id="PTHR45985">
    <property type="match status" value="1"/>
</dbReference>
<evidence type="ECO:0000259" key="1">
    <source>
        <dbReference type="SMART" id="SM00181"/>
    </source>
</evidence>
<name>A0A914XZ44_9BILA</name>
<feature type="domain" description="EGF-like" evidence="1">
    <location>
        <begin position="226"/>
        <end position="258"/>
    </location>
</feature>
<dbReference type="InterPro" id="IPR011330">
    <property type="entry name" value="Glyco_hydro/deAcase_b/a-brl"/>
</dbReference>
<dbReference type="WBParaSite" id="PSU_v2.g12228.t1">
    <property type="protein sequence ID" value="PSU_v2.g12228.t1"/>
    <property type="gene ID" value="PSU_v2.g12228"/>
</dbReference>
<dbReference type="GO" id="GO:0016810">
    <property type="term" value="F:hydrolase activity, acting on carbon-nitrogen (but not peptide) bonds"/>
    <property type="evidence" value="ECO:0007669"/>
    <property type="project" value="InterPro"/>
</dbReference>
<evidence type="ECO:0000313" key="3">
    <source>
        <dbReference type="WBParaSite" id="PSU_v2.g12228.t1"/>
    </source>
</evidence>
<dbReference type="GO" id="GO:0005975">
    <property type="term" value="P:carbohydrate metabolic process"/>
    <property type="evidence" value="ECO:0007669"/>
    <property type="project" value="InterPro"/>
</dbReference>
<reference evidence="3" key="1">
    <citation type="submission" date="2022-11" db="UniProtKB">
        <authorList>
            <consortium name="WormBaseParasite"/>
        </authorList>
    </citation>
    <scope>IDENTIFICATION</scope>
</reference>
<dbReference type="InterPro" id="IPR052740">
    <property type="entry name" value="CE4"/>
</dbReference>
<feature type="domain" description="EGF-like" evidence="1">
    <location>
        <begin position="14"/>
        <end position="49"/>
    </location>
</feature>
<dbReference type="AlphaFoldDB" id="A0A914XZ44"/>
<dbReference type="PANTHER" id="PTHR45985:SF11">
    <property type="entry name" value="EGF-LIKE DOMAIN-CONTAINING PROTEIN"/>
    <property type="match status" value="1"/>
</dbReference>
<proteinExistence type="predicted"/>
<dbReference type="InterPro" id="IPR000742">
    <property type="entry name" value="EGF"/>
</dbReference>
<feature type="domain" description="EGF-like" evidence="1">
    <location>
        <begin position="272"/>
        <end position="306"/>
    </location>
</feature>
<dbReference type="SUPFAM" id="SSF88713">
    <property type="entry name" value="Glycoside hydrolase/deacetylase"/>
    <property type="match status" value="1"/>
</dbReference>
<keyword evidence="2" id="KW-1185">Reference proteome</keyword>